<proteinExistence type="predicted"/>
<keyword evidence="3" id="KW-1185">Reference proteome</keyword>
<name>A0ABW5WS94_9FLAO</name>
<protein>
    <submittedName>
        <fullName evidence="2">Uncharacterized protein</fullName>
    </submittedName>
</protein>
<organism evidence="2 3">
    <name type="scientific">Lacinutrix iliipiscaria</name>
    <dbReference type="NCBI Taxonomy" id="1230532"/>
    <lineage>
        <taxon>Bacteria</taxon>
        <taxon>Pseudomonadati</taxon>
        <taxon>Bacteroidota</taxon>
        <taxon>Flavobacteriia</taxon>
        <taxon>Flavobacteriales</taxon>
        <taxon>Flavobacteriaceae</taxon>
        <taxon>Lacinutrix</taxon>
    </lineage>
</organism>
<gene>
    <name evidence="2" type="ORF">ACFS5M_10155</name>
</gene>
<comment type="caution">
    <text evidence="2">The sequence shown here is derived from an EMBL/GenBank/DDBJ whole genome shotgun (WGS) entry which is preliminary data.</text>
</comment>
<feature type="transmembrane region" description="Helical" evidence="1">
    <location>
        <begin position="78"/>
        <end position="95"/>
    </location>
</feature>
<evidence type="ECO:0000313" key="2">
    <source>
        <dbReference type="EMBL" id="MFD2824035.1"/>
    </source>
</evidence>
<evidence type="ECO:0000313" key="3">
    <source>
        <dbReference type="Proteomes" id="UP001597533"/>
    </source>
</evidence>
<keyword evidence="1" id="KW-0812">Transmembrane</keyword>
<accession>A0ABW5WS94</accession>
<dbReference type="RefSeq" id="WP_183489799.1">
    <property type="nucleotide sequence ID" value="NZ_JBHUOV010000005.1"/>
</dbReference>
<dbReference type="Proteomes" id="UP001597533">
    <property type="component" value="Unassembled WGS sequence"/>
</dbReference>
<sequence length="165" mass="18948">MKRKDLKNIQDSGFKVPKDYFENFENTILNHARLKEKVSHSGFSTPEGYFDTVEEHILNRISTKKSTKVISLIQKKSIIYASSIAAAIVLLFSIVDFNKTVTYDSLEFETVENYILNEDIDSEELASLFNDSDFSEDGFNAISFSEDDIENYVNDNLDLNDLYIE</sequence>
<reference evidence="3" key="1">
    <citation type="journal article" date="2019" name="Int. J. Syst. Evol. Microbiol.">
        <title>The Global Catalogue of Microorganisms (GCM) 10K type strain sequencing project: providing services to taxonomists for standard genome sequencing and annotation.</title>
        <authorList>
            <consortium name="The Broad Institute Genomics Platform"/>
            <consortium name="The Broad Institute Genome Sequencing Center for Infectious Disease"/>
            <person name="Wu L."/>
            <person name="Ma J."/>
        </authorList>
    </citation>
    <scope>NUCLEOTIDE SEQUENCE [LARGE SCALE GENOMIC DNA]</scope>
    <source>
        <strain evidence="3">KCTC 32141</strain>
    </source>
</reference>
<evidence type="ECO:0000256" key="1">
    <source>
        <dbReference type="SAM" id="Phobius"/>
    </source>
</evidence>
<keyword evidence="1" id="KW-0472">Membrane</keyword>
<keyword evidence="1" id="KW-1133">Transmembrane helix</keyword>
<dbReference type="EMBL" id="JBHUOV010000005">
    <property type="protein sequence ID" value="MFD2824035.1"/>
    <property type="molecule type" value="Genomic_DNA"/>
</dbReference>